<dbReference type="InterPro" id="IPR053065">
    <property type="entry name" value="Archenteron_Induction-Rel"/>
</dbReference>
<feature type="transmembrane region" description="Helical" evidence="1">
    <location>
        <begin position="352"/>
        <end position="374"/>
    </location>
</feature>
<gene>
    <name evidence="5" type="ORF">P280DRAFT_473208</name>
</gene>
<dbReference type="Pfam" id="PF12955">
    <property type="entry name" value="Vps3844_C"/>
    <property type="match status" value="1"/>
</dbReference>
<dbReference type="InterPro" id="IPR024382">
    <property type="entry name" value="Vps3844_C"/>
</dbReference>
<keyword evidence="1" id="KW-0472">Membrane</keyword>
<dbReference type="EMBL" id="MU006799">
    <property type="protein sequence ID" value="KAF2636367.1"/>
    <property type="molecule type" value="Genomic_DNA"/>
</dbReference>
<protein>
    <submittedName>
        <fullName evidence="5">Uncharacterized protein</fullName>
    </submittedName>
</protein>
<keyword evidence="1" id="KW-0812">Transmembrane</keyword>
<dbReference type="Pfam" id="PF21656">
    <property type="entry name" value="DUF6859"/>
    <property type="match status" value="1"/>
</dbReference>
<dbReference type="AlphaFoldDB" id="A0A6A6RMJ6"/>
<keyword evidence="2" id="KW-0732">Signal</keyword>
<organism evidence="5 6">
    <name type="scientific">Massarina eburnea CBS 473.64</name>
    <dbReference type="NCBI Taxonomy" id="1395130"/>
    <lineage>
        <taxon>Eukaryota</taxon>
        <taxon>Fungi</taxon>
        <taxon>Dikarya</taxon>
        <taxon>Ascomycota</taxon>
        <taxon>Pezizomycotina</taxon>
        <taxon>Dothideomycetes</taxon>
        <taxon>Pleosporomycetidae</taxon>
        <taxon>Pleosporales</taxon>
        <taxon>Massarineae</taxon>
        <taxon>Massarinaceae</taxon>
        <taxon>Massarina</taxon>
    </lineage>
</organism>
<feature type="signal peptide" evidence="2">
    <location>
        <begin position="1"/>
        <end position="18"/>
    </location>
</feature>
<keyword evidence="1" id="KW-1133">Transmembrane helix</keyword>
<evidence type="ECO:0000259" key="3">
    <source>
        <dbReference type="Pfam" id="PF12955"/>
    </source>
</evidence>
<sequence>MKLSWSLTLSSLYCAASAAREATVYMHDATPGATTTQGRLNVSPETARLILARRLGLSKFHSLEGTSRDEVQQLNVFGGRQPKLFGGDQAVAKDHELLWLEDVEDMKAFADCYKDWSSFTIANPPSTSDNDHLLSHLTQQARTLSRNKMNYDIETHSGVSIPNEWLTISRQSAKEIGNACPSKPSETSITVVLMPPSSSNAKRSPHPYGAYDLLSDFEARRDPSEAPLSLAPRPATSPNPHISNPHISNMEDFPVVTAQTKGNDTKAPLGILKRCYETKALCEKATNSCSGHGSCHSPTEKEENKGQNIPVCFACACEKETTYKDGKGMETSTKTIYWGGPACQKKDISVPFWLLTGTTVLLVFLITSGIGLLYSMGSEELPSVIGAGVSGPSRK</sequence>
<evidence type="ECO:0000256" key="1">
    <source>
        <dbReference type="SAM" id="Phobius"/>
    </source>
</evidence>
<dbReference type="PANTHER" id="PTHR36853:SF1">
    <property type="entry name" value="DUF3844 DOMAIN-CONTAINING PROTEIN"/>
    <property type="match status" value="1"/>
</dbReference>
<proteinExistence type="predicted"/>
<evidence type="ECO:0000313" key="5">
    <source>
        <dbReference type="EMBL" id="KAF2636367.1"/>
    </source>
</evidence>
<dbReference type="PANTHER" id="PTHR36853">
    <property type="entry name" value="EXPRESSED PROTEIN"/>
    <property type="match status" value="1"/>
</dbReference>
<dbReference type="InterPro" id="IPR049205">
    <property type="entry name" value="Vps3844_N"/>
</dbReference>
<evidence type="ECO:0000313" key="6">
    <source>
        <dbReference type="Proteomes" id="UP000799753"/>
    </source>
</evidence>
<dbReference type="Proteomes" id="UP000799753">
    <property type="component" value="Unassembled WGS sequence"/>
</dbReference>
<dbReference type="OrthoDB" id="5583277at2759"/>
<dbReference type="GO" id="GO:0005783">
    <property type="term" value="C:endoplasmic reticulum"/>
    <property type="evidence" value="ECO:0007669"/>
    <property type="project" value="TreeGrafter"/>
</dbReference>
<feature type="domain" description="Vacuolar sorting protein Vps3844 C-terminal" evidence="3">
    <location>
        <begin position="275"/>
        <end position="387"/>
    </location>
</feature>
<reference evidence="5" key="1">
    <citation type="journal article" date="2020" name="Stud. Mycol.">
        <title>101 Dothideomycetes genomes: a test case for predicting lifestyles and emergence of pathogens.</title>
        <authorList>
            <person name="Haridas S."/>
            <person name="Albert R."/>
            <person name="Binder M."/>
            <person name="Bloem J."/>
            <person name="Labutti K."/>
            <person name="Salamov A."/>
            <person name="Andreopoulos B."/>
            <person name="Baker S."/>
            <person name="Barry K."/>
            <person name="Bills G."/>
            <person name="Bluhm B."/>
            <person name="Cannon C."/>
            <person name="Castanera R."/>
            <person name="Culley D."/>
            <person name="Daum C."/>
            <person name="Ezra D."/>
            <person name="Gonzalez J."/>
            <person name="Henrissat B."/>
            <person name="Kuo A."/>
            <person name="Liang C."/>
            <person name="Lipzen A."/>
            <person name="Lutzoni F."/>
            <person name="Magnuson J."/>
            <person name="Mondo S."/>
            <person name="Nolan M."/>
            <person name="Ohm R."/>
            <person name="Pangilinan J."/>
            <person name="Park H.-J."/>
            <person name="Ramirez L."/>
            <person name="Alfaro M."/>
            <person name="Sun H."/>
            <person name="Tritt A."/>
            <person name="Yoshinaga Y."/>
            <person name="Zwiers L.-H."/>
            <person name="Turgeon B."/>
            <person name="Goodwin S."/>
            <person name="Spatafora J."/>
            <person name="Crous P."/>
            <person name="Grigoriev I."/>
        </authorList>
    </citation>
    <scope>NUCLEOTIDE SEQUENCE</scope>
    <source>
        <strain evidence="5">CBS 473.64</strain>
    </source>
</reference>
<name>A0A6A6RMJ6_9PLEO</name>
<evidence type="ECO:0000259" key="4">
    <source>
        <dbReference type="Pfam" id="PF21656"/>
    </source>
</evidence>
<accession>A0A6A6RMJ6</accession>
<keyword evidence="6" id="KW-1185">Reference proteome</keyword>
<feature type="domain" description="Vacuolar sorting protein Vps3844 N-terminal" evidence="4">
    <location>
        <begin position="42"/>
        <end position="140"/>
    </location>
</feature>
<feature type="chain" id="PRO_5025546778" evidence="2">
    <location>
        <begin position="19"/>
        <end position="395"/>
    </location>
</feature>
<evidence type="ECO:0000256" key="2">
    <source>
        <dbReference type="SAM" id="SignalP"/>
    </source>
</evidence>